<proteinExistence type="predicted"/>
<feature type="region of interest" description="Disordered" evidence="1">
    <location>
        <begin position="274"/>
        <end position="332"/>
    </location>
</feature>
<evidence type="ECO:0000313" key="4">
    <source>
        <dbReference type="Proteomes" id="UP001215280"/>
    </source>
</evidence>
<dbReference type="AlphaFoldDB" id="A0AAD7IHI6"/>
<organism evidence="3 4">
    <name type="scientific">Mycena maculata</name>
    <dbReference type="NCBI Taxonomy" id="230809"/>
    <lineage>
        <taxon>Eukaryota</taxon>
        <taxon>Fungi</taxon>
        <taxon>Dikarya</taxon>
        <taxon>Basidiomycota</taxon>
        <taxon>Agaricomycotina</taxon>
        <taxon>Agaricomycetes</taxon>
        <taxon>Agaricomycetidae</taxon>
        <taxon>Agaricales</taxon>
        <taxon>Marasmiineae</taxon>
        <taxon>Mycenaceae</taxon>
        <taxon>Mycena</taxon>
    </lineage>
</organism>
<dbReference type="Pfam" id="PF16944">
    <property type="entry name" value="KCH"/>
    <property type="match status" value="1"/>
</dbReference>
<dbReference type="EMBL" id="JARJLG010000117">
    <property type="protein sequence ID" value="KAJ7742501.1"/>
    <property type="molecule type" value="Genomic_DNA"/>
</dbReference>
<dbReference type="Proteomes" id="UP001215280">
    <property type="component" value="Unassembled WGS sequence"/>
</dbReference>
<feature type="compositionally biased region" description="Polar residues" evidence="1">
    <location>
        <begin position="455"/>
        <end position="464"/>
    </location>
</feature>
<feature type="region of interest" description="Disordered" evidence="1">
    <location>
        <begin position="406"/>
        <end position="579"/>
    </location>
</feature>
<reference evidence="3" key="1">
    <citation type="submission" date="2023-03" db="EMBL/GenBank/DDBJ databases">
        <title>Massive genome expansion in bonnet fungi (Mycena s.s.) driven by repeated elements and novel gene families across ecological guilds.</title>
        <authorList>
            <consortium name="Lawrence Berkeley National Laboratory"/>
            <person name="Harder C.B."/>
            <person name="Miyauchi S."/>
            <person name="Viragh M."/>
            <person name="Kuo A."/>
            <person name="Thoen E."/>
            <person name="Andreopoulos B."/>
            <person name="Lu D."/>
            <person name="Skrede I."/>
            <person name="Drula E."/>
            <person name="Henrissat B."/>
            <person name="Morin E."/>
            <person name="Kohler A."/>
            <person name="Barry K."/>
            <person name="LaButti K."/>
            <person name="Morin E."/>
            <person name="Salamov A."/>
            <person name="Lipzen A."/>
            <person name="Mereny Z."/>
            <person name="Hegedus B."/>
            <person name="Baldrian P."/>
            <person name="Stursova M."/>
            <person name="Weitz H."/>
            <person name="Taylor A."/>
            <person name="Grigoriev I.V."/>
            <person name="Nagy L.G."/>
            <person name="Martin F."/>
            <person name="Kauserud H."/>
        </authorList>
    </citation>
    <scope>NUCLEOTIDE SEQUENCE</scope>
    <source>
        <strain evidence="3">CBHHK188m</strain>
    </source>
</reference>
<feature type="compositionally biased region" description="Low complexity" evidence="1">
    <location>
        <begin position="550"/>
        <end position="562"/>
    </location>
</feature>
<dbReference type="PANTHER" id="PTHR36424">
    <property type="entry name" value="PHEROMONE-REGULATED MEMBRANE PROTEIN 6"/>
    <property type="match status" value="1"/>
</dbReference>
<evidence type="ECO:0000256" key="2">
    <source>
        <dbReference type="SAM" id="Phobius"/>
    </source>
</evidence>
<dbReference type="GO" id="GO:0005886">
    <property type="term" value="C:plasma membrane"/>
    <property type="evidence" value="ECO:0007669"/>
    <property type="project" value="InterPro"/>
</dbReference>
<feature type="compositionally biased region" description="Low complexity" evidence="1">
    <location>
        <begin position="516"/>
        <end position="529"/>
    </location>
</feature>
<keyword evidence="2" id="KW-1133">Transmembrane helix</keyword>
<feature type="transmembrane region" description="Helical" evidence="2">
    <location>
        <begin position="216"/>
        <end position="245"/>
    </location>
</feature>
<comment type="caution">
    <text evidence="3">The sequence shown here is derived from an EMBL/GenBank/DDBJ whole genome shotgun (WGS) entry which is preliminary data.</text>
</comment>
<dbReference type="InterPro" id="IPR031606">
    <property type="entry name" value="Kch1/2"/>
</dbReference>
<gene>
    <name evidence="3" type="ORF">DFH07DRAFT_905226</name>
</gene>
<protein>
    <recommendedName>
        <fullName evidence="5">Vacuole protein</fullName>
    </recommendedName>
</protein>
<feature type="compositionally biased region" description="Polar residues" evidence="1">
    <location>
        <begin position="427"/>
        <end position="436"/>
    </location>
</feature>
<evidence type="ECO:0000256" key="1">
    <source>
        <dbReference type="SAM" id="MobiDB-lite"/>
    </source>
</evidence>
<keyword evidence="2" id="KW-0472">Membrane</keyword>
<keyword evidence="2" id="KW-0812">Transmembrane</keyword>
<accession>A0AAD7IHI6</accession>
<name>A0AAD7IHI6_9AGAR</name>
<dbReference type="GO" id="GO:0015079">
    <property type="term" value="F:potassium ion transmembrane transporter activity"/>
    <property type="evidence" value="ECO:0007669"/>
    <property type="project" value="InterPro"/>
</dbReference>
<sequence>MCGGGPKWKREVVQDHKFDFINVADFRDNGFKMRSKYVFLFLIFFKSFAVYISDIFSATTMLTTTSWSNQIFDECTAAQTNGCIFIPFSTGKWLFVGCIIFSFLLLGYEARKAKLIVASHDISYAFTNVLANNYYSLRSYDHFCFFDHISNSTKTSDDFAFFIFFVFKSWKRVLLADGPRQTINGLTLYAVWLAKHKDAGWNIPLYFKGNTLSTSLLTVTTLFTVIVFLGSLGLLVIAAICYIPLLCYIRGNLKEYCCHKVDKRIESVIKKHQKKRLDENQKQAQKEARGDYSHLKNKKGEFTSRPLPQPTLPNLSVDDDMDDKSSMHTRVAPSTYTQDSYYYYNSDAKNANPPPMPAYNPYSTHQASDAYATFNPSQATFQQPEEYQPPYEDESNMHLTSSAAPFSYSQYPEDRPGSAAPNLYERSGSTAPSVTAPNGYYHRPGSAAPNPYERSGSTAPSVTAPNAYYGENYEQQDAPPFSQSQYPIDRSGSAAPNPYLTNGGSYDPHDVYQGRAVPSPRPQQRAPPSTLARPISGLAYDDADAYGGYSTSPQPQQQTHTQGMWNPGRDVERGGGGAY</sequence>
<evidence type="ECO:0000313" key="3">
    <source>
        <dbReference type="EMBL" id="KAJ7742501.1"/>
    </source>
</evidence>
<keyword evidence="4" id="KW-1185">Reference proteome</keyword>
<dbReference type="PANTHER" id="PTHR36424:SF1">
    <property type="entry name" value="LOW AFFINITY K(+) TRANSPORTER 1-RELATED"/>
    <property type="match status" value="1"/>
</dbReference>
<evidence type="ECO:0008006" key="5">
    <source>
        <dbReference type="Google" id="ProtNLM"/>
    </source>
</evidence>
<feature type="transmembrane region" description="Helical" evidence="2">
    <location>
        <begin position="84"/>
        <end position="106"/>
    </location>
</feature>
<feature type="compositionally biased region" description="Basic and acidic residues" evidence="1">
    <location>
        <begin position="276"/>
        <end position="302"/>
    </location>
</feature>
<feature type="transmembrane region" description="Helical" evidence="2">
    <location>
        <begin position="37"/>
        <end position="64"/>
    </location>
</feature>